<keyword evidence="1" id="KW-1133">Transmembrane helix</keyword>
<reference evidence="2" key="1">
    <citation type="journal article" date="2014" name="Front. Microbiol.">
        <title>High frequency of phylogenetically diverse reductive dehalogenase-homologous genes in deep subseafloor sedimentary metagenomes.</title>
        <authorList>
            <person name="Kawai M."/>
            <person name="Futagami T."/>
            <person name="Toyoda A."/>
            <person name="Takaki Y."/>
            <person name="Nishi S."/>
            <person name="Hori S."/>
            <person name="Arai W."/>
            <person name="Tsubouchi T."/>
            <person name="Morono Y."/>
            <person name="Uchiyama I."/>
            <person name="Ito T."/>
            <person name="Fujiyama A."/>
            <person name="Inagaki F."/>
            <person name="Takami H."/>
        </authorList>
    </citation>
    <scope>NUCLEOTIDE SEQUENCE</scope>
    <source>
        <strain evidence="2">Expedition CK06-06</strain>
    </source>
</reference>
<dbReference type="AlphaFoldDB" id="X0TV64"/>
<proteinExistence type="predicted"/>
<gene>
    <name evidence="2" type="ORF">S01H1_20957</name>
</gene>
<comment type="caution">
    <text evidence="2">The sequence shown here is derived from an EMBL/GenBank/DDBJ whole genome shotgun (WGS) entry which is preliminary data.</text>
</comment>
<evidence type="ECO:0000313" key="2">
    <source>
        <dbReference type="EMBL" id="GAF91091.1"/>
    </source>
</evidence>
<sequence>MGDLVDVVLLSLVTVDFLVATVPELVWVLLLTMPEFVLVRFWLEFAEVIVFLLPLLVVPEDDMFLASPEPVRVRE</sequence>
<name>X0TV64_9ZZZZ</name>
<accession>X0TV64</accession>
<dbReference type="EMBL" id="BARS01011543">
    <property type="protein sequence ID" value="GAF91091.1"/>
    <property type="molecule type" value="Genomic_DNA"/>
</dbReference>
<feature type="transmembrane region" description="Helical" evidence="1">
    <location>
        <begin position="7"/>
        <end position="30"/>
    </location>
</feature>
<feature type="transmembrane region" description="Helical" evidence="1">
    <location>
        <begin position="36"/>
        <end position="58"/>
    </location>
</feature>
<keyword evidence="1" id="KW-0812">Transmembrane</keyword>
<protein>
    <submittedName>
        <fullName evidence="2">Uncharacterized protein</fullName>
    </submittedName>
</protein>
<keyword evidence="1" id="KW-0472">Membrane</keyword>
<organism evidence="2">
    <name type="scientific">marine sediment metagenome</name>
    <dbReference type="NCBI Taxonomy" id="412755"/>
    <lineage>
        <taxon>unclassified sequences</taxon>
        <taxon>metagenomes</taxon>
        <taxon>ecological metagenomes</taxon>
    </lineage>
</organism>
<evidence type="ECO:0000256" key="1">
    <source>
        <dbReference type="SAM" id="Phobius"/>
    </source>
</evidence>